<gene>
    <name evidence="1" type="ORF">RchiOBHm_Chr3g0481121</name>
</gene>
<evidence type="ECO:0000313" key="1">
    <source>
        <dbReference type="EMBL" id="PRQ44609.1"/>
    </source>
</evidence>
<dbReference type="Proteomes" id="UP000238479">
    <property type="component" value="Chromosome 3"/>
</dbReference>
<keyword evidence="2" id="KW-1185">Reference proteome</keyword>
<dbReference type="InterPro" id="IPR032675">
    <property type="entry name" value="LRR_dom_sf"/>
</dbReference>
<dbReference type="EMBL" id="PDCK01000041">
    <property type="protein sequence ID" value="PRQ44609.1"/>
    <property type="molecule type" value="Genomic_DNA"/>
</dbReference>
<dbReference type="PANTHER" id="PTHR31900:SF30">
    <property type="entry name" value="SUPERFAMILY PROTEIN, PUTATIVE-RELATED"/>
    <property type="match status" value="1"/>
</dbReference>
<sequence>MLQRPFGPNVVSPKGIQIEFPSCVFVCGSLRSLTLDVAHVILKSPCSSSNLVCLKLVNVTVEDDDGFCKWVSLYCKSLKELSLWGVQGPKNVTIKSSSLELFVILPRIFHLTISGEKLEKIYVDWGFPAHTNSLNVFAPNLKYQTWFGNIMNYHSLGELNCLEQVDICVCTMLTKGTGRILDLHSKLDKFFGSIRSVKVLVIKQHTAQKLMEEVFMHFLESFYNVRNLGVSISSDLDDKMIPSIVSLLRAVPNFTTLDIRSPRDKVFFSGGPVESSFDTGHWQLQELDFINRIKEVTIEITDGSNGIEFAKYVLENSPSLKIMSIICAPTQKSSLMEGFRTSRVINPIMIVFLAQDNKNKVIVSAH</sequence>
<evidence type="ECO:0000313" key="2">
    <source>
        <dbReference type="Proteomes" id="UP000238479"/>
    </source>
</evidence>
<protein>
    <submittedName>
        <fullName evidence="1">Putative leucine-rich repeat domain, L domain-containing protein</fullName>
    </submittedName>
</protein>
<organism evidence="1 2">
    <name type="scientific">Rosa chinensis</name>
    <name type="common">China rose</name>
    <dbReference type="NCBI Taxonomy" id="74649"/>
    <lineage>
        <taxon>Eukaryota</taxon>
        <taxon>Viridiplantae</taxon>
        <taxon>Streptophyta</taxon>
        <taxon>Embryophyta</taxon>
        <taxon>Tracheophyta</taxon>
        <taxon>Spermatophyta</taxon>
        <taxon>Magnoliopsida</taxon>
        <taxon>eudicotyledons</taxon>
        <taxon>Gunneridae</taxon>
        <taxon>Pentapetalae</taxon>
        <taxon>rosids</taxon>
        <taxon>fabids</taxon>
        <taxon>Rosales</taxon>
        <taxon>Rosaceae</taxon>
        <taxon>Rosoideae</taxon>
        <taxon>Rosoideae incertae sedis</taxon>
        <taxon>Rosa</taxon>
    </lineage>
</organism>
<reference evidence="1 2" key="1">
    <citation type="journal article" date="2018" name="Nat. Genet.">
        <title>The Rosa genome provides new insights in the design of modern roses.</title>
        <authorList>
            <person name="Bendahmane M."/>
        </authorList>
    </citation>
    <scope>NUCLEOTIDE SEQUENCE [LARGE SCALE GENOMIC DNA]</scope>
    <source>
        <strain evidence="2">cv. Old Blush</strain>
    </source>
</reference>
<dbReference type="Gene3D" id="3.80.10.10">
    <property type="entry name" value="Ribonuclease Inhibitor"/>
    <property type="match status" value="1"/>
</dbReference>
<name>A0A2P6RDU7_ROSCH</name>
<dbReference type="PANTHER" id="PTHR31900">
    <property type="entry name" value="F-BOX/RNI SUPERFAMILY PROTEIN-RELATED"/>
    <property type="match status" value="1"/>
</dbReference>
<accession>A0A2P6RDU7</accession>
<dbReference type="Gramene" id="PRQ44609">
    <property type="protein sequence ID" value="PRQ44609"/>
    <property type="gene ID" value="RchiOBHm_Chr3g0481121"/>
</dbReference>
<dbReference type="SUPFAM" id="SSF52047">
    <property type="entry name" value="RNI-like"/>
    <property type="match status" value="1"/>
</dbReference>
<proteinExistence type="predicted"/>
<dbReference type="InterPro" id="IPR050232">
    <property type="entry name" value="FBL13/AtMIF1-like"/>
</dbReference>
<comment type="caution">
    <text evidence="1">The sequence shown here is derived from an EMBL/GenBank/DDBJ whole genome shotgun (WGS) entry which is preliminary data.</text>
</comment>
<dbReference type="AlphaFoldDB" id="A0A2P6RDU7"/>